<evidence type="ECO:0000313" key="1">
    <source>
        <dbReference type="EMBL" id="PSN59169.1"/>
    </source>
</evidence>
<name>A0A2T2N1D4_CORCC</name>
<dbReference type="EMBL" id="KZ678163">
    <property type="protein sequence ID" value="PSN59169.1"/>
    <property type="molecule type" value="Genomic_DNA"/>
</dbReference>
<dbReference type="OrthoDB" id="10388572at2759"/>
<reference evidence="1 2" key="1">
    <citation type="journal article" date="2018" name="Front. Microbiol.">
        <title>Genome-Wide Analysis of Corynespora cassiicola Leaf Fall Disease Putative Effectors.</title>
        <authorList>
            <person name="Lopez D."/>
            <person name="Ribeiro S."/>
            <person name="Label P."/>
            <person name="Fumanal B."/>
            <person name="Venisse J.S."/>
            <person name="Kohler A."/>
            <person name="de Oliveira R.R."/>
            <person name="Labutti K."/>
            <person name="Lipzen A."/>
            <person name="Lail K."/>
            <person name="Bauer D."/>
            <person name="Ohm R.A."/>
            <person name="Barry K.W."/>
            <person name="Spatafora J."/>
            <person name="Grigoriev I.V."/>
            <person name="Martin F.M."/>
            <person name="Pujade-Renaud V."/>
        </authorList>
    </citation>
    <scope>NUCLEOTIDE SEQUENCE [LARGE SCALE GENOMIC DNA]</scope>
    <source>
        <strain evidence="1 2">Philippines</strain>
    </source>
</reference>
<evidence type="ECO:0000313" key="2">
    <source>
        <dbReference type="Proteomes" id="UP000240883"/>
    </source>
</evidence>
<protein>
    <submittedName>
        <fullName evidence="1">Uncharacterized protein</fullName>
    </submittedName>
</protein>
<gene>
    <name evidence="1" type="ORF">BS50DRAFT_262176</name>
</gene>
<accession>A0A2T2N1D4</accession>
<keyword evidence="2" id="KW-1185">Reference proteome</keyword>
<organism evidence="1 2">
    <name type="scientific">Corynespora cassiicola Philippines</name>
    <dbReference type="NCBI Taxonomy" id="1448308"/>
    <lineage>
        <taxon>Eukaryota</taxon>
        <taxon>Fungi</taxon>
        <taxon>Dikarya</taxon>
        <taxon>Ascomycota</taxon>
        <taxon>Pezizomycotina</taxon>
        <taxon>Dothideomycetes</taxon>
        <taxon>Pleosporomycetidae</taxon>
        <taxon>Pleosporales</taxon>
        <taxon>Corynesporascaceae</taxon>
        <taxon>Corynespora</taxon>
    </lineage>
</organism>
<sequence length="160" mass="18574">MLQPRDAYVRTLDSLLDAGDEGELLQEEHLEHVEHVPRPMQTPMLVVLPGILVQDCFHVAQIFDREGEMRIRYKQTIHRHEVEGRDDLHFFSEARAHVSSHWGESVSRPAPCRIRHTRDSQNVCTRSIVDRNGHVIRQIRHECEFMELASAADCEVLYGE</sequence>
<dbReference type="Proteomes" id="UP000240883">
    <property type="component" value="Unassembled WGS sequence"/>
</dbReference>
<dbReference type="AlphaFoldDB" id="A0A2T2N1D4"/>
<proteinExistence type="predicted"/>